<evidence type="ECO:0000313" key="4">
    <source>
        <dbReference type="Proteomes" id="UP000288859"/>
    </source>
</evidence>
<name>A0A438MQM3_EXOME</name>
<evidence type="ECO:0008006" key="5">
    <source>
        <dbReference type="Google" id="ProtNLM"/>
    </source>
</evidence>
<protein>
    <recommendedName>
        <fullName evidence="5">DUF1308 domain-containing protein</fullName>
    </recommendedName>
</protein>
<reference evidence="3 4" key="1">
    <citation type="submission" date="2017-03" db="EMBL/GenBank/DDBJ databases">
        <title>Genomes of endolithic fungi from Antarctica.</title>
        <authorList>
            <person name="Coleine C."/>
            <person name="Masonjones S."/>
            <person name="Stajich J.E."/>
        </authorList>
    </citation>
    <scope>NUCLEOTIDE SEQUENCE [LARGE SCALE GENOMIC DNA]</scope>
    <source>
        <strain evidence="3 4">CCFEE 6314</strain>
    </source>
</reference>
<evidence type="ECO:0000256" key="2">
    <source>
        <dbReference type="SAM" id="MobiDB-lite"/>
    </source>
</evidence>
<feature type="compositionally biased region" description="Basic and acidic residues" evidence="2">
    <location>
        <begin position="81"/>
        <end position="96"/>
    </location>
</feature>
<feature type="compositionally biased region" description="Polar residues" evidence="2">
    <location>
        <begin position="521"/>
        <end position="533"/>
    </location>
</feature>
<gene>
    <name evidence="3" type="ORF">B0A52_10231</name>
</gene>
<dbReference type="Proteomes" id="UP000288859">
    <property type="component" value="Unassembled WGS sequence"/>
</dbReference>
<evidence type="ECO:0000256" key="1">
    <source>
        <dbReference type="SAM" id="Coils"/>
    </source>
</evidence>
<accession>A0A438MQM3</accession>
<feature type="region of interest" description="Disordered" evidence="2">
    <location>
        <begin position="512"/>
        <end position="533"/>
    </location>
</feature>
<keyword evidence="1" id="KW-0175">Coiled coil</keyword>
<dbReference type="PANTHER" id="PTHR13379">
    <property type="entry name" value="UNCHARACTERIZED DUF1308"/>
    <property type="match status" value="1"/>
</dbReference>
<sequence>MVESVGETDHHLPSSATSLLEVLNHLQHRADDLLRELDIYQTILKSHNQEKNVEIRVFKRGVESEVKALHAVQEFFQHESTSAKENDNPLEKEDPPQAHALKSSNLPFFESVWKAAKNCNSITAMSKKMYYNLDSNPKTPQPKNGTKNSVQADKKGVLVDIVADNGLQWVKVSTMTEKRLLFEIAKEGWERYADYSDESDDDLGPASDMPGQDIHQLELVRVAHDLQKALASARIHFRHPQVRFVLPNIRQGVSEDVDAFIADLLSTGASVECASDIIRESIKPVDADSLAHLLPSAATKLTSSLNLDCTILLAIISDISHVEKRHISPSSHSLHTTYHRAIMRQIESEVSEPMLPHEIYPLLASRTLHCTAHAAQRMREIVQCMGTIPERSRAEIVLGEGPYAHHDPAQLRMALSRESTHAVPNDLVLPIKVVQVDVSDNCDPNLNSNILPLSFPAIIAQKSALRMRLSPINASVFLYGWMQQMTTVTSNRAVAMGFIKTINDVLDEDENQHDVQDLEHSQTANRQCQTDGQLQKEKGDKFVGPEIYVCETARSLIGKAKPR</sequence>
<proteinExistence type="predicted"/>
<dbReference type="PANTHER" id="PTHR13379:SF0">
    <property type="entry name" value="UPF0415 PROTEIN C7ORF25"/>
    <property type="match status" value="1"/>
</dbReference>
<feature type="region of interest" description="Disordered" evidence="2">
    <location>
        <begin position="78"/>
        <end position="99"/>
    </location>
</feature>
<feature type="coiled-coil region" evidence="1">
    <location>
        <begin position="16"/>
        <end position="50"/>
    </location>
</feature>
<comment type="caution">
    <text evidence="3">The sequence shown here is derived from an EMBL/GenBank/DDBJ whole genome shotgun (WGS) entry which is preliminary data.</text>
</comment>
<evidence type="ECO:0000313" key="3">
    <source>
        <dbReference type="EMBL" id="RVX65924.1"/>
    </source>
</evidence>
<organism evidence="3 4">
    <name type="scientific">Exophiala mesophila</name>
    <name type="common">Black yeast-like fungus</name>
    <dbReference type="NCBI Taxonomy" id="212818"/>
    <lineage>
        <taxon>Eukaryota</taxon>
        <taxon>Fungi</taxon>
        <taxon>Dikarya</taxon>
        <taxon>Ascomycota</taxon>
        <taxon>Pezizomycotina</taxon>
        <taxon>Eurotiomycetes</taxon>
        <taxon>Chaetothyriomycetidae</taxon>
        <taxon>Chaetothyriales</taxon>
        <taxon>Herpotrichiellaceae</taxon>
        <taxon>Exophiala</taxon>
    </lineage>
</organism>
<dbReference type="AlphaFoldDB" id="A0A438MQM3"/>
<dbReference type="VEuPathDB" id="FungiDB:PV10_04169"/>
<dbReference type="EMBL" id="NAJM01000074">
    <property type="protein sequence ID" value="RVX65924.1"/>
    <property type="molecule type" value="Genomic_DNA"/>
</dbReference>
<dbReference type="OrthoDB" id="441890at2759"/>